<dbReference type="AlphaFoldDB" id="X1K1Z3"/>
<gene>
    <name evidence="1" type="ORF">S03H2_57831</name>
</gene>
<accession>X1K1Z3</accession>
<sequence>MNNAVKFEVEIKKSALGKLRQFMNDNDFDPGSDEDMIQELFLMTGLRREIDVRDSVDVNKIS</sequence>
<organism evidence="1">
    <name type="scientific">marine sediment metagenome</name>
    <dbReference type="NCBI Taxonomy" id="412755"/>
    <lineage>
        <taxon>unclassified sequences</taxon>
        <taxon>metagenomes</taxon>
        <taxon>ecological metagenomes</taxon>
    </lineage>
</organism>
<comment type="caution">
    <text evidence="1">The sequence shown here is derived from an EMBL/GenBank/DDBJ whole genome shotgun (WGS) entry which is preliminary data.</text>
</comment>
<dbReference type="EMBL" id="BARU01037083">
    <property type="protein sequence ID" value="GAH84304.1"/>
    <property type="molecule type" value="Genomic_DNA"/>
</dbReference>
<name>X1K1Z3_9ZZZZ</name>
<evidence type="ECO:0000313" key="1">
    <source>
        <dbReference type="EMBL" id="GAH84304.1"/>
    </source>
</evidence>
<protein>
    <submittedName>
        <fullName evidence="1">Uncharacterized protein</fullName>
    </submittedName>
</protein>
<proteinExistence type="predicted"/>
<reference evidence="1" key="1">
    <citation type="journal article" date="2014" name="Front. Microbiol.">
        <title>High frequency of phylogenetically diverse reductive dehalogenase-homologous genes in deep subseafloor sedimentary metagenomes.</title>
        <authorList>
            <person name="Kawai M."/>
            <person name="Futagami T."/>
            <person name="Toyoda A."/>
            <person name="Takaki Y."/>
            <person name="Nishi S."/>
            <person name="Hori S."/>
            <person name="Arai W."/>
            <person name="Tsubouchi T."/>
            <person name="Morono Y."/>
            <person name="Uchiyama I."/>
            <person name="Ito T."/>
            <person name="Fujiyama A."/>
            <person name="Inagaki F."/>
            <person name="Takami H."/>
        </authorList>
    </citation>
    <scope>NUCLEOTIDE SEQUENCE</scope>
    <source>
        <strain evidence="1">Expedition CK06-06</strain>
    </source>
</reference>